<accession>A0A7S3RWP4</accession>
<dbReference type="GO" id="GO:0008270">
    <property type="term" value="F:zinc ion binding"/>
    <property type="evidence" value="ECO:0007669"/>
    <property type="project" value="UniProtKB-KW"/>
</dbReference>
<evidence type="ECO:0008006" key="2">
    <source>
        <dbReference type="Google" id="ProtNLM"/>
    </source>
</evidence>
<dbReference type="PANTHER" id="PTHR24104:SF25">
    <property type="entry name" value="PROTEIN LIN-41"/>
    <property type="match status" value="1"/>
</dbReference>
<sequence>MAETQHPLHPDILLPTFEALGLQHALRAAAVCSAWRLAASELRRMWTEVRVEGARGVGGNAILGHCSLGEAAGVCVAPDGSVWVSDSRHRRVVNLSQAELGFVRSVGCPDHPPVRSVEACSPRRLRADALHVCCPMGAVRAVACDGGSAVYVCEVDRSRVRRIRLSDGAVLASTSPLSLSCPQSLALAAADEEGGAPRVYVADTQNDRVRVFDGDLRPDSKRRFSRRVARPWSLACSREELFVCEYYECRVAVFSLGGDFLRSFGAPGTAPGRFAGPSSVAVGEGRGGDLLVFVAESGEAGLGHQRRLLPSRVQVLTAQGEPRCITLLGAAADSAADAELDTAAADAIVQPALDRATGAAAAAVLRAPVGGGERRRRRSPEPRLWGIAVTAERVIVSTSGALYDMATEWAISRVQSKSASVGALCELVRGAPPGRGAAGRLRTGPIPVPAG</sequence>
<organism evidence="1">
    <name type="scientific">Emiliania huxleyi</name>
    <name type="common">Coccolithophore</name>
    <name type="synonym">Pontosphaera huxleyi</name>
    <dbReference type="NCBI Taxonomy" id="2903"/>
    <lineage>
        <taxon>Eukaryota</taxon>
        <taxon>Haptista</taxon>
        <taxon>Haptophyta</taxon>
        <taxon>Prymnesiophyceae</taxon>
        <taxon>Isochrysidales</taxon>
        <taxon>Noelaerhabdaceae</taxon>
        <taxon>Emiliania</taxon>
    </lineage>
</organism>
<proteinExistence type="predicted"/>
<evidence type="ECO:0000313" key="1">
    <source>
        <dbReference type="EMBL" id="CAE0536767.1"/>
    </source>
</evidence>
<dbReference type="Gene3D" id="2.120.10.30">
    <property type="entry name" value="TolB, C-terminal domain"/>
    <property type="match status" value="2"/>
</dbReference>
<gene>
    <name evidence="1" type="ORF">EHUX00137_LOCUS9203</name>
</gene>
<name>A0A7S3RWP4_EMIHU</name>
<dbReference type="SUPFAM" id="SSF101898">
    <property type="entry name" value="NHL repeat"/>
    <property type="match status" value="1"/>
</dbReference>
<dbReference type="PANTHER" id="PTHR24104">
    <property type="entry name" value="E3 UBIQUITIN-PROTEIN LIGASE NHLRC1-RELATED"/>
    <property type="match status" value="1"/>
</dbReference>
<dbReference type="InterPro" id="IPR050952">
    <property type="entry name" value="TRIM-NHL_E3_ligases"/>
</dbReference>
<dbReference type="InterPro" id="IPR011042">
    <property type="entry name" value="6-blade_b-propeller_TolB-like"/>
</dbReference>
<dbReference type="CDD" id="cd05819">
    <property type="entry name" value="NHL"/>
    <property type="match status" value="1"/>
</dbReference>
<dbReference type="EMBL" id="HBIR01012590">
    <property type="protein sequence ID" value="CAE0536767.1"/>
    <property type="molecule type" value="Transcribed_RNA"/>
</dbReference>
<protein>
    <recommendedName>
        <fullName evidence="2">F-box domain-containing protein</fullName>
    </recommendedName>
</protein>
<dbReference type="AlphaFoldDB" id="A0A7S3RWP4"/>
<reference evidence="1" key="1">
    <citation type="submission" date="2021-01" db="EMBL/GenBank/DDBJ databases">
        <authorList>
            <person name="Corre E."/>
            <person name="Pelletier E."/>
            <person name="Niang G."/>
            <person name="Scheremetjew M."/>
            <person name="Finn R."/>
            <person name="Kale V."/>
            <person name="Holt S."/>
            <person name="Cochrane G."/>
            <person name="Meng A."/>
            <person name="Brown T."/>
            <person name="Cohen L."/>
        </authorList>
    </citation>
    <scope>NUCLEOTIDE SEQUENCE</scope>
    <source>
        <strain evidence="1">379</strain>
    </source>
</reference>